<feature type="transmembrane region" description="Helical" evidence="6">
    <location>
        <begin position="804"/>
        <end position="830"/>
    </location>
</feature>
<evidence type="ECO:0000256" key="3">
    <source>
        <dbReference type="ARBA" id="ARBA00022692"/>
    </source>
</evidence>
<dbReference type="AlphaFoldDB" id="A0A1G6CAG1"/>
<dbReference type="EMBL" id="FMXN01000005">
    <property type="protein sequence ID" value="SDB29888.1"/>
    <property type="molecule type" value="Genomic_DNA"/>
</dbReference>
<organism evidence="8 9">
    <name type="scientific">Pseudidiomarina indica</name>
    <dbReference type="NCBI Taxonomy" id="1159017"/>
    <lineage>
        <taxon>Bacteria</taxon>
        <taxon>Pseudomonadati</taxon>
        <taxon>Pseudomonadota</taxon>
        <taxon>Gammaproteobacteria</taxon>
        <taxon>Alteromonadales</taxon>
        <taxon>Idiomarinaceae</taxon>
        <taxon>Pseudidiomarina</taxon>
    </lineage>
</organism>
<evidence type="ECO:0000256" key="5">
    <source>
        <dbReference type="ARBA" id="ARBA00023136"/>
    </source>
</evidence>
<keyword evidence="4 6" id="KW-1133">Transmembrane helix</keyword>
<feature type="transmembrane region" description="Helical" evidence="6">
    <location>
        <begin position="21"/>
        <end position="40"/>
    </location>
</feature>
<accession>A0A1G6CAG1</accession>
<reference evidence="9" key="1">
    <citation type="submission" date="2016-10" db="EMBL/GenBank/DDBJ databases">
        <authorList>
            <person name="Varghese N."/>
            <person name="Submissions S."/>
        </authorList>
    </citation>
    <scope>NUCLEOTIDE SEQUENCE [LARGE SCALE GENOMIC DNA]</scope>
    <source>
        <strain evidence="9">CGMCC 1.10824</strain>
    </source>
</reference>
<feature type="transmembrane region" description="Helical" evidence="6">
    <location>
        <begin position="769"/>
        <end position="792"/>
    </location>
</feature>
<feature type="transmembrane region" description="Helical" evidence="6">
    <location>
        <begin position="417"/>
        <end position="440"/>
    </location>
</feature>
<evidence type="ECO:0000256" key="2">
    <source>
        <dbReference type="ARBA" id="ARBA00022475"/>
    </source>
</evidence>
<feature type="transmembrane region" description="Helical" evidence="6">
    <location>
        <begin position="257"/>
        <end position="277"/>
    </location>
</feature>
<feature type="transmembrane region" description="Helical" evidence="6">
    <location>
        <begin position="304"/>
        <end position="327"/>
    </location>
</feature>
<feature type="transmembrane region" description="Helical" evidence="6">
    <location>
        <begin position="392"/>
        <end position="411"/>
    </location>
</feature>
<dbReference type="Pfam" id="PF02687">
    <property type="entry name" value="FtsX"/>
    <property type="match status" value="2"/>
</dbReference>
<feature type="domain" description="ABC3 transporter permease C-terminal" evidence="7">
    <location>
        <begin position="720"/>
        <end position="832"/>
    </location>
</feature>
<name>A0A1G6CAG1_9GAMM</name>
<feature type="domain" description="ABC3 transporter permease C-terminal" evidence="7">
    <location>
        <begin position="260"/>
        <end position="378"/>
    </location>
</feature>
<dbReference type="GO" id="GO:0005886">
    <property type="term" value="C:plasma membrane"/>
    <property type="evidence" value="ECO:0007669"/>
    <property type="project" value="UniProtKB-SubCell"/>
</dbReference>
<gene>
    <name evidence="8" type="ORF">SAMN02927930_01168</name>
</gene>
<sequence length="842" mass="93874">MWHKISWRLLRQELKRGELTIMAAAIVLSVTAVLSLSLFTERLQAGLLSRSAEFLAADRVLSARQPIPTEWLEQAEQFDLTTAQRVVFNSMAFANEQLALIDVKAVSEGYPLRGELRLAEEPYGAEISVNDVLPNPGEAWAASALFQELGLKIGDTLEVGHSEFVVSRVLTYEPDIGFAVFTDSPNVLIRYDELAQTGLIQPGSRVRYHILYAGSEAQLNAYYEWLAPQLSDDLHSWRSIADGDSPLARSLQRAERFMLLASLLGVVLAATAVAVAAQRYCQRNYDVVAIIKTLGAGRRQIQQIFILHLLLLTFFSIAVGLLLGWLIQAQVIDWVARQLGTSLPTVTGRPYLLAAGTGFISALMFTLYPLLRLIQIPPLRVLNRQLTGTDRWRWLHWLASAGAIYALLVFYSQHWLLSTAIFAGGALAAGVLLFVSQLFIRVSRQAGMQAGSAWRLAMAGLQRRARSNRVQMLSFSTAIMLLLLVLALRHELLADWQRQLPADAPNYFVVNIAPTDVERLQQEFAQRDIEAADLYPVVPGRMTAVNGVPVRDEVTKEARGDEADVSAHNEEQREGFGRELSLTWRDTLPPNNRLVRGQWWEPGTTTAQVSVEAEVAERMNLQVGDELEFNIGGNVFQLPITSIREVNWGSLQPNFFMIFNTAALEDFPATFITSFNLPEPRKSELFELFKHFPQVSLIDLDALIEQLREVIDQVSVAIGFVLVLVLLAGILVLLAQVQATLEERQQELVILRTLGASSKLLNRSITYEFLILGAISGVIAALAMELVLWILQVQVFDMTPSLHWRFWLIGPISGAVVVAVLGRLACFRLVRRNAAELIRKLA</sequence>
<dbReference type="InterPro" id="IPR038766">
    <property type="entry name" value="Membrane_comp_ABC_pdt"/>
</dbReference>
<keyword evidence="5 6" id="KW-0472">Membrane</keyword>
<keyword evidence="9" id="KW-1185">Reference proteome</keyword>
<keyword evidence="3 6" id="KW-0812">Transmembrane</keyword>
<dbReference type="InterPro" id="IPR003838">
    <property type="entry name" value="ABC3_permease_C"/>
</dbReference>
<dbReference type="Proteomes" id="UP000199626">
    <property type="component" value="Unassembled WGS sequence"/>
</dbReference>
<evidence type="ECO:0000313" key="8">
    <source>
        <dbReference type="EMBL" id="SDB29888.1"/>
    </source>
</evidence>
<feature type="transmembrane region" description="Helical" evidence="6">
    <location>
        <begin position="714"/>
        <end position="735"/>
    </location>
</feature>
<dbReference type="PANTHER" id="PTHR30287:SF1">
    <property type="entry name" value="INNER MEMBRANE PROTEIN"/>
    <property type="match status" value="1"/>
</dbReference>
<feature type="transmembrane region" description="Helical" evidence="6">
    <location>
        <begin position="470"/>
        <end position="488"/>
    </location>
</feature>
<dbReference type="RefSeq" id="WP_092592689.1">
    <property type="nucleotide sequence ID" value="NZ_FMXN01000005.1"/>
</dbReference>
<dbReference type="OrthoDB" id="5292592at2"/>
<dbReference type="PANTHER" id="PTHR30287">
    <property type="entry name" value="MEMBRANE COMPONENT OF PREDICTED ABC SUPERFAMILY METABOLITE UPTAKE TRANSPORTER"/>
    <property type="match status" value="1"/>
</dbReference>
<evidence type="ECO:0000313" key="9">
    <source>
        <dbReference type="Proteomes" id="UP000199626"/>
    </source>
</evidence>
<comment type="subcellular location">
    <subcellularLocation>
        <location evidence="1">Cell membrane</location>
        <topology evidence="1">Multi-pass membrane protein</topology>
    </subcellularLocation>
</comment>
<evidence type="ECO:0000259" key="7">
    <source>
        <dbReference type="Pfam" id="PF02687"/>
    </source>
</evidence>
<evidence type="ECO:0000256" key="6">
    <source>
        <dbReference type="SAM" id="Phobius"/>
    </source>
</evidence>
<feature type="transmembrane region" description="Helical" evidence="6">
    <location>
        <begin position="351"/>
        <end position="371"/>
    </location>
</feature>
<evidence type="ECO:0000256" key="4">
    <source>
        <dbReference type="ARBA" id="ARBA00022989"/>
    </source>
</evidence>
<proteinExistence type="predicted"/>
<keyword evidence="2" id="KW-1003">Cell membrane</keyword>
<dbReference type="STRING" id="1159017.SAMN02927930_01168"/>
<evidence type="ECO:0000256" key="1">
    <source>
        <dbReference type="ARBA" id="ARBA00004651"/>
    </source>
</evidence>
<protein>
    <submittedName>
        <fullName evidence="8">Putative ABC transport system permease protein</fullName>
    </submittedName>
</protein>